<protein>
    <recommendedName>
        <fullName evidence="2">Phosphatidic acid phosphatase type 2/haloperoxidase domain-containing protein</fullName>
    </recommendedName>
</protein>
<keyword evidence="1" id="KW-0812">Transmembrane</keyword>
<dbReference type="InterPro" id="IPR036938">
    <property type="entry name" value="PAP2/HPO_sf"/>
</dbReference>
<feature type="transmembrane region" description="Helical" evidence="1">
    <location>
        <begin position="111"/>
        <end position="128"/>
    </location>
</feature>
<feature type="transmembrane region" description="Helical" evidence="1">
    <location>
        <begin position="208"/>
        <end position="226"/>
    </location>
</feature>
<evidence type="ECO:0000256" key="1">
    <source>
        <dbReference type="SAM" id="Phobius"/>
    </source>
</evidence>
<dbReference type="HOGENOM" id="CLU_072573_3_3_9"/>
<feature type="transmembrane region" description="Helical" evidence="1">
    <location>
        <begin position="148"/>
        <end position="169"/>
    </location>
</feature>
<dbReference type="AlphaFoldDB" id="A0A089N4Z7"/>
<dbReference type="STRING" id="169760.PSTEL_12585"/>
<dbReference type="KEGG" id="pste:PSTEL_12585"/>
<sequence>MAWNRDIPETVSLFLALHRRIVRMIWGRRSRGFKLFLLFTGIFGVIALMVAYNLTKSWDAWIISAVQSAESPGLTSLAKVLSLVGSSKIVVPLSLAIIVALFLLFRHRFELVLFLWTGATSHMLNSVLKSLLHRERPNIHRIIEEAGFSFPSGHSMAAFTVYGTLTFLLWRHIPSRTGRVLLVFVCFLLTAAIGWSRIYLGVHYPSDVIGGYAASCAWLMLSIVLFETWRSALNKRQSNKKAA</sequence>
<keyword evidence="1" id="KW-1133">Transmembrane helix</keyword>
<dbReference type="PANTHER" id="PTHR14969:SF13">
    <property type="entry name" value="AT30094P"/>
    <property type="match status" value="1"/>
</dbReference>
<feature type="transmembrane region" description="Helical" evidence="1">
    <location>
        <begin position="80"/>
        <end position="104"/>
    </location>
</feature>
<dbReference type="InterPro" id="IPR000326">
    <property type="entry name" value="PAP2/HPO"/>
</dbReference>
<evidence type="ECO:0000313" key="4">
    <source>
        <dbReference type="Proteomes" id="UP000029507"/>
    </source>
</evidence>
<dbReference type="PANTHER" id="PTHR14969">
    <property type="entry name" value="SPHINGOSINE-1-PHOSPHATE PHOSPHOHYDROLASE"/>
    <property type="match status" value="1"/>
</dbReference>
<keyword evidence="1" id="KW-0472">Membrane</keyword>
<dbReference type="EMBL" id="CP009286">
    <property type="protein sequence ID" value="AIQ63799.1"/>
    <property type="molecule type" value="Genomic_DNA"/>
</dbReference>
<dbReference type="SMART" id="SM00014">
    <property type="entry name" value="acidPPc"/>
    <property type="match status" value="1"/>
</dbReference>
<feature type="domain" description="Phosphatidic acid phosphatase type 2/haloperoxidase" evidence="2">
    <location>
        <begin position="111"/>
        <end position="223"/>
    </location>
</feature>
<dbReference type="Gene3D" id="1.20.144.10">
    <property type="entry name" value="Phosphatidic acid phosphatase type 2/haloperoxidase"/>
    <property type="match status" value="2"/>
</dbReference>
<feature type="transmembrane region" description="Helical" evidence="1">
    <location>
        <begin position="33"/>
        <end position="52"/>
    </location>
</feature>
<feature type="transmembrane region" description="Helical" evidence="1">
    <location>
        <begin position="181"/>
        <end position="202"/>
    </location>
</feature>
<evidence type="ECO:0000259" key="2">
    <source>
        <dbReference type="SMART" id="SM00014"/>
    </source>
</evidence>
<gene>
    <name evidence="3" type="ORF">PSTEL_12585</name>
</gene>
<proteinExistence type="predicted"/>
<dbReference type="Proteomes" id="UP000029507">
    <property type="component" value="Chromosome"/>
</dbReference>
<reference evidence="3 4" key="1">
    <citation type="submission" date="2014-08" db="EMBL/GenBank/DDBJ databases">
        <title>Comparative genomics of the Paenibacillus odorifer group.</title>
        <authorList>
            <person name="den Bakker H.C."/>
            <person name="Tsai Y.-C."/>
            <person name="Martin N."/>
            <person name="Korlach J."/>
            <person name="Wiedmann M."/>
        </authorList>
    </citation>
    <scope>NUCLEOTIDE SEQUENCE [LARGE SCALE GENOMIC DNA]</scope>
    <source>
        <strain evidence="3 4">DSM 14472</strain>
    </source>
</reference>
<dbReference type="Pfam" id="PF01569">
    <property type="entry name" value="PAP2"/>
    <property type="match status" value="1"/>
</dbReference>
<organism evidence="3 4">
    <name type="scientific">Paenibacillus stellifer</name>
    <dbReference type="NCBI Taxonomy" id="169760"/>
    <lineage>
        <taxon>Bacteria</taxon>
        <taxon>Bacillati</taxon>
        <taxon>Bacillota</taxon>
        <taxon>Bacilli</taxon>
        <taxon>Bacillales</taxon>
        <taxon>Paenibacillaceae</taxon>
        <taxon>Paenibacillus</taxon>
    </lineage>
</organism>
<accession>A0A089N4Z7</accession>
<dbReference type="CDD" id="cd03392">
    <property type="entry name" value="PAP2_like_2"/>
    <property type="match status" value="1"/>
</dbReference>
<evidence type="ECO:0000313" key="3">
    <source>
        <dbReference type="EMBL" id="AIQ63799.1"/>
    </source>
</evidence>
<name>A0A089N4Z7_9BACL</name>
<keyword evidence="4" id="KW-1185">Reference proteome</keyword>
<dbReference type="SUPFAM" id="SSF48317">
    <property type="entry name" value="Acid phosphatase/Vanadium-dependent haloperoxidase"/>
    <property type="match status" value="1"/>
</dbReference>